<gene>
    <name evidence="1" type="ORF">WUBG_14295</name>
</gene>
<dbReference type="EMBL" id="ADBV01011569">
    <property type="protein sequence ID" value="EJW74799.1"/>
    <property type="molecule type" value="Genomic_DNA"/>
</dbReference>
<protein>
    <submittedName>
        <fullName evidence="1">Uncharacterized protein</fullName>
    </submittedName>
</protein>
<evidence type="ECO:0000313" key="1">
    <source>
        <dbReference type="EMBL" id="EJW74799.1"/>
    </source>
</evidence>
<evidence type="ECO:0000313" key="2">
    <source>
        <dbReference type="Proteomes" id="UP000004810"/>
    </source>
</evidence>
<dbReference type="AlphaFoldDB" id="J9EHB9"/>
<name>J9EHB9_WUCBA</name>
<accession>J9EHB9</accession>
<sequence length="51" mass="5892">MQRSYSLILLGITNAETIDLIFPNWLSRAFIENSNDIAYRPYDLNMPSSLL</sequence>
<dbReference type="Proteomes" id="UP000004810">
    <property type="component" value="Unassembled WGS sequence"/>
</dbReference>
<feature type="non-terminal residue" evidence="1">
    <location>
        <position position="51"/>
    </location>
</feature>
<reference evidence="2" key="1">
    <citation type="submission" date="2012-08" db="EMBL/GenBank/DDBJ databases">
        <title>The Genome Sequence of Wuchereria bancrofti.</title>
        <authorList>
            <person name="Nutman T.B."/>
            <person name="Fink D.L."/>
            <person name="Russ C."/>
            <person name="Young S."/>
            <person name="Zeng Q."/>
            <person name="Koehrsen M."/>
            <person name="Alvarado L."/>
            <person name="Berlin A."/>
            <person name="Chapman S.B."/>
            <person name="Chen Z."/>
            <person name="Freedman E."/>
            <person name="Gellesch M."/>
            <person name="Goldberg J."/>
            <person name="Griggs A."/>
            <person name="Gujja S."/>
            <person name="Heilman E.R."/>
            <person name="Heiman D."/>
            <person name="Hepburn T."/>
            <person name="Howarth C."/>
            <person name="Jen D."/>
            <person name="Larson L."/>
            <person name="Lewis B."/>
            <person name="Mehta T."/>
            <person name="Park D."/>
            <person name="Pearson M."/>
            <person name="Roberts A."/>
            <person name="Saif S."/>
            <person name="Shea T."/>
            <person name="Shenoy N."/>
            <person name="Sisk P."/>
            <person name="Stolte C."/>
            <person name="Sykes S."/>
            <person name="Walk T."/>
            <person name="White J."/>
            <person name="Yandava C."/>
            <person name="Haas B."/>
            <person name="Henn M.R."/>
            <person name="Nusbaum C."/>
            <person name="Birren B."/>
        </authorList>
    </citation>
    <scope>NUCLEOTIDE SEQUENCE [LARGE SCALE GENOMIC DNA]</scope>
    <source>
        <strain evidence="2">NA</strain>
    </source>
</reference>
<organism evidence="1 2">
    <name type="scientific">Wuchereria bancrofti</name>
    <dbReference type="NCBI Taxonomy" id="6293"/>
    <lineage>
        <taxon>Eukaryota</taxon>
        <taxon>Metazoa</taxon>
        <taxon>Ecdysozoa</taxon>
        <taxon>Nematoda</taxon>
        <taxon>Chromadorea</taxon>
        <taxon>Rhabditida</taxon>
        <taxon>Spirurina</taxon>
        <taxon>Spiruromorpha</taxon>
        <taxon>Filarioidea</taxon>
        <taxon>Onchocercidae</taxon>
        <taxon>Wuchereria</taxon>
    </lineage>
</organism>
<comment type="caution">
    <text evidence="1">The sequence shown here is derived from an EMBL/GenBank/DDBJ whole genome shotgun (WGS) entry which is preliminary data.</text>
</comment>
<proteinExistence type="predicted"/>